<dbReference type="EMBL" id="CP026520">
    <property type="protein sequence ID" value="QAV19103.1"/>
    <property type="molecule type" value="Genomic_DNA"/>
</dbReference>
<reference evidence="1 2" key="1">
    <citation type="submission" date="2018-01" db="EMBL/GenBank/DDBJ databases">
        <title>The whole genome sequencing and assembly of Paenibacillus chitinolyticus KCCM 41400 strain.</title>
        <authorList>
            <person name="Kim J.-Y."/>
            <person name="Park M.-K."/>
            <person name="Lee Y.-J."/>
            <person name="Yi H."/>
            <person name="Bahn Y.-S."/>
            <person name="Kim J.F."/>
            <person name="Lee D.-W."/>
        </authorList>
    </citation>
    <scope>NUCLEOTIDE SEQUENCE [LARGE SCALE GENOMIC DNA]</scope>
    <source>
        <strain evidence="1 2">KCCM 41400</strain>
    </source>
</reference>
<accession>A0A410WXP5</accession>
<gene>
    <name evidence="1" type="ORF">PC41400_16020</name>
</gene>
<sequence>MLIGILKALLTMQQELRDFASMYGRFDSVQDEFQVVMPTDSEGNCLVVVEVEMTGRYRK</sequence>
<evidence type="ECO:0000313" key="2">
    <source>
        <dbReference type="Proteomes" id="UP000288943"/>
    </source>
</evidence>
<proteinExistence type="predicted"/>
<protein>
    <submittedName>
        <fullName evidence="1">Uncharacterized protein</fullName>
    </submittedName>
</protein>
<dbReference type="AlphaFoldDB" id="A0A410WXP5"/>
<organism evidence="1 2">
    <name type="scientific">Paenibacillus chitinolyticus</name>
    <dbReference type="NCBI Taxonomy" id="79263"/>
    <lineage>
        <taxon>Bacteria</taxon>
        <taxon>Bacillati</taxon>
        <taxon>Bacillota</taxon>
        <taxon>Bacilli</taxon>
        <taxon>Bacillales</taxon>
        <taxon>Paenibacillaceae</taxon>
        <taxon>Paenibacillus</taxon>
    </lineage>
</organism>
<evidence type="ECO:0000313" key="1">
    <source>
        <dbReference type="EMBL" id="QAV19103.1"/>
    </source>
</evidence>
<dbReference type="KEGG" id="pchi:PC41400_16020"/>
<name>A0A410WXP5_9BACL</name>
<dbReference type="Proteomes" id="UP000288943">
    <property type="component" value="Chromosome"/>
</dbReference>